<dbReference type="RefSeq" id="WP_129892870.1">
    <property type="nucleotide sequence ID" value="NZ_CP035758.1"/>
</dbReference>
<dbReference type="Proteomes" id="UP000290365">
    <property type="component" value="Chromosome"/>
</dbReference>
<keyword evidence="2" id="KW-0378">Hydrolase</keyword>
<dbReference type="GO" id="GO:0017171">
    <property type="term" value="F:serine hydrolase activity"/>
    <property type="evidence" value="ECO:0007669"/>
    <property type="project" value="TreeGrafter"/>
</dbReference>
<keyword evidence="3" id="KW-1185">Reference proteome</keyword>
<evidence type="ECO:0000313" key="2">
    <source>
        <dbReference type="EMBL" id="QBD81809.1"/>
    </source>
</evidence>
<evidence type="ECO:0000313" key="3">
    <source>
        <dbReference type="Proteomes" id="UP000290365"/>
    </source>
</evidence>
<evidence type="ECO:0000259" key="1">
    <source>
        <dbReference type="Pfam" id="PF00561"/>
    </source>
</evidence>
<dbReference type="PRINTS" id="PR00111">
    <property type="entry name" value="ABHYDROLASE"/>
</dbReference>
<organism evidence="2 3">
    <name type="scientific">Ktedonosporobacter rubrisoli</name>
    <dbReference type="NCBI Taxonomy" id="2509675"/>
    <lineage>
        <taxon>Bacteria</taxon>
        <taxon>Bacillati</taxon>
        <taxon>Chloroflexota</taxon>
        <taxon>Ktedonobacteria</taxon>
        <taxon>Ktedonobacterales</taxon>
        <taxon>Ktedonosporobacteraceae</taxon>
        <taxon>Ktedonosporobacter</taxon>
    </lineage>
</organism>
<proteinExistence type="predicted"/>
<dbReference type="InterPro" id="IPR029058">
    <property type="entry name" value="AB_hydrolase_fold"/>
</dbReference>
<dbReference type="PANTHER" id="PTHR46331:SF2">
    <property type="entry name" value="VALACYCLOVIR HYDROLASE"/>
    <property type="match status" value="1"/>
</dbReference>
<dbReference type="InterPro" id="IPR000073">
    <property type="entry name" value="AB_hydrolase_1"/>
</dbReference>
<reference evidence="2 3" key="1">
    <citation type="submission" date="2019-01" db="EMBL/GenBank/DDBJ databases">
        <title>Ktedonosporobacter rubrisoli SCAWS-G2.</title>
        <authorList>
            <person name="Huang Y."/>
            <person name="Yan B."/>
        </authorList>
    </citation>
    <scope>NUCLEOTIDE SEQUENCE [LARGE SCALE GENOMIC DNA]</scope>
    <source>
        <strain evidence="2 3">SCAWS-G2</strain>
    </source>
</reference>
<dbReference type="KEGG" id="kbs:EPA93_39885"/>
<accession>A0A4P6K160</accession>
<dbReference type="OrthoDB" id="27092at2"/>
<name>A0A4P6K160_KTERU</name>
<gene>
    <name evidence="2" type="ORF">EPA93_39885</name>
</gene>
<dbReference type="Pfam" id="PF00561">
    <property type="entry name" value="Abhydrolase_1"/>
    <property type="match status" value="1"/>
</dbReference>
<sequence>MPFLQTANATLYFDLLTADVPHAPTVLLLHGFADTPESDFAALIPHLRARYNVLAPHLHGYGHSAHREAYPVSFYRDNVADIVTLLDMLNLSDVLVVGFSDGAIIALLLSALYPQRVRAQAVLGAQASITAQDVAAIRHWLLEQPLSPEWQKQLTELHGEPYWRSLLPLYVKGQEDLLAAGGTLISQAELAAIRCPTLIMHGSRDRVVPVAYARELQAHIPGAQLLLFEAGHAAHLRCEQEYIASVMQFFTTTLS</sequence>
<dbReference type="AlphaFoldDB" id="A0A4P6K160"/>
<dbReference type="Gene3D" id="3.40.50.1820">
    <property type="entry name" value="alpha/beta hydrolase"/>
    <property type="match status" value="1"/>
</dbReference>
<feature type="domain" description="AB hydrolase-1" evidence="1">
    <location>
        <begin position="24"/>
        <end position="153"/>
    </location>
</feature>
<dbReference type="PANTHER" id="PTHR46331">
    <property type="entry name" value="VALACYCLOVIR HYDROLASE"/>
    <property type="match status" value="1"/>
</dbReference>
<dbReference type="EMBL" id="CP035758">
    <property type="protein sequence ID" value="QBD81809.1"/>
    <property type="molecule type" value="Genomic_DNA"/>
</dbReference>
<dbReference type="SUPFAM" id="SSF53474">
    <property type="entry name" value="alpha/beta-Hydrolases"/>
    <property type="match status" value="1"/>
</dbReference>
<protein>
    <submittedName>
        <fullName evidence="2">Alpha/beta fold hydrolase</fullName>
    </submittedName>
</protein>